<protein>
    <recommendedName>
        <fullName evidence="7">RRM domain-containing protein</fullName>
    </recommendedName>
</protein>
<evidence type="ECO:0000256" key="6">
    <source>
        <dbReference type="PROSITE-ProRule" id="PRU00176"/>
    </source>
</evidence>
<name>A0A813XVQ4_9BILA</name>
<accession>A0A813XVQ4</accession>
<evidence type="ECO:0000313" key="8">
    <source>
        <dbReference type="EMBL" id="CAF0870643.1"/>
    </source>
</evidence>
<comment type="subcellular location">
    <subcellularLocation>
        <location evidence="1">Cytoplasm</location>
    </subcellularLocation>
</comment>
<dbReference type="InterPro" id="IPR034126">
    <property type="entry name" value="MSI_RRM2"/>
</dbReference>
<comment type="similarity">
    <text evidence="2">Belongs to the Musashi family.</text>
</comment>
<proteinExistence type="inferred from homology"/>
<dbReference type="InterPro" id="IPR000504">
    <property type="entry name" value="RRM_dom"/>
</dbReference>
<evidence type="ECO:0000256" key="3">
    <source>
        <dbReference type="ARBA" id="ARBA00022490"/>
    </source>
</evidence>
<dbReference type="GO" id="GO:0006417">
    <property type="term" value="P:regulation of translation"/>
    <property type="evidence" value="ECO:0007669"/>
    <property type="project" value="TreeGrafter"/>
</dbReference>
<dbReference type="Pfam" id="PF00076">
    <property type="entry name" value="RRM_1"/>
    <property type="match status" value="1"/>
</dbReference>
<dbReference type="PROSITE" id="PS50102">
    <property type="entry name" value="RRM"/>
    <property type="match status" value="1"/>
</dbReference>
<sequence>MATYILLDPNEIVQQQQAMAAVAAAAVNNNNNNTNNNTNNNHLITNMIPNSTISNKNSLSNDMVTRTKKIFVGGLSANTTVEDVKKYFEQYGKVEDAMLMIDKQTARHRGFGFVTWESEDVVDKVCAIHFHEINNKMVECKKAQPKEVMYAQQMAKGKAALQRGAYGDILSAYVYGLNRSIPTTYAGPIYPFSPAISTGLPSAQISYIPAAVGLQTPTLTPGGEQRYFEYPLTPQPMSAAAAGQMHRDSLLQRSGNGLDFFQADQLTAQYLQPTSPTSGLPIAASLLTSHYTNGFHGL</sequence>
<evidence type="ECO:0000256" key="1">
    <source>
        <dbReference type="ARBA" id="ARBA00004496"/>
    </source>
</evidence>
<keyword evidence="3" id="KW-0963">Cytoplasm</keyword>
<reference evidence="8" key="1">
    <citation type="submission" date="2021-02" db="EMBL/GenBank/DDBJ databases">
        <authorList>
            <person name="Nowell W R."/>
        </authorList>
    </citation>
    <scope>NUCLEOTIDE SEQUENCE</scope>
</reference>
<gene>
    <name evidence="8" type="ORF">ZHD862_LOCUS5862</name>
</gene>
<comment type="caution">
    <text evidence="8">The sequence shown here is derived from an EMBL/GenBank/DDBJ whole genome shotgun (WGS) entry which is preliminary data.</text>
</comment>
<dbReference type="PANTHER" id="PTHR48032">
    <property type="entry name" value="RNA-BINDING PROTEIN MUSASHI HOMOLOG RBP6"/>
    <property type="match status" value="1"/>
</dbReference>
<dbReference type="SMART" id="SM00360">
    <property type="entry name" value="RRM"/>
    <property type="match status" value="1"/>
</dbReference>
<dbReference type="CDD" id="cd12323">
    <property type="entry name" value="RRM2_MSI"/>
    <property type="match status" value="1"/>
</dbReference>
<dbReference type="InterPro" id="IPR012677">
    <property type="entry name" value="Nucleotide-bd_a/b_plait_sf"/>
</dbReference>
<evidence type="ECO:0000259" key="7">
    <source>
        <dbReference type="PROSITE" id="PS50102"/>
    </source>
</evidence>
<dbReference type="InterPro" id="IPR035979">
    <property type="entry name" value="RBD_domain_sf"/>
</dbReference>
<keyword evidence="4" id="KW-0677">Repeat</keyword>
<evidence type="ECO:0000313" key="9">
    <source>
        <dbReference type="Proteomes" id="UP000663864"/>
    </source>
</evidence>
<evidence type="ECO:0000256" key="5">
    <source>
        <dbReference type="ARBA" id="ARBA00022884"/>
    </source>
</evidence>
<dbReference type="GO" id="GO:0003729">
    <property type="term" value="F:mRNA binding"/>
    <property type="evidence" value="ECO:0007669"/>
    <property type="project" value="TreeGrafter"/>
</dbReference>
<dbReference type="GO" id="GO:0005737">
    <property type="term" value="C:cytoplasm"/>
    <property type="evidence" value="ECO:0007669"/>
    <property type="project" value="UniProtKB-SubCell"/>
</dbReference>
<keyword evidence="5 6" id="KW-0694">RNA-binding</keyword>
<dbReference type="Proteomes" id="UP000663864">
    <property type="component" value="Unassembled WGS sequence"/>
</dbReference>
<organism evidence="8 9">
    <name type="scientific">Rotaria sordida</name>
    <dbReference type="NCBI Taxonomy" id="392033"/>
    <lineage>
        <taxon>Eukaryota</taxon>
        <taxon>Metazoa</taxon>
        <taxon>Spiralia</taxon>
        <taxon>Gnathifera</taxon>
        <taxon>Rotifera</taxon>
        <taxon>Eurotatoria</taxon>
        <taxon>Bdelloidea</taxon>
        <taxon>Philodinida</taxon>
        <taxon>Philodinidae</taxon>
        <taxon>Rotaria</taxon>
    </lineage>
</organism>
<evidence type="ECO:0000256" key="2">
    <source>
        <dbReference type="ARBA" id="ARBA00006635"/>
    </source>
</evidence>
<dbReference type="EMBL" id="CAJNOT010000159">
    <property type="protein sequence ID" value="CAF0870643.1"/>
    <property type="molecule type" value="Genomic_DNA"/>
</dbReference>
<dbReference type="PANTHER" id="PTHR48032:SF18">
    <property type="entry name" value="RRM DOMAIN-CONTAINING PROTEIN"/>
    <property type="match status" value="1"/>
</dbReference>
<evidence type="ECO:0000256" key="4">
    <source>
        <dbReference type="ARBA" id="ARBA00022737"/>
    </source>
</evidence>
<dbReference type="Gene3D" id="3.30.70.330">
    <property type="match status" value="1"/>
</dbReference>
<feature type="domain" description="RRM" evidence="7">
    <location>
        <begin position="68"/>
        <end position="153"/>
    </location>
</feature>
<dbReference type="FunFam" id="3.30.70.330:FF:000020">
    <property type="entry name" value="RNA-binding protein Musashi homolog 2 isoform X1"/>
    <property type="match status" value="1"/>
</dbReference>
<dbReference type="SUPFAM" id="SSF54928">
    <property type="entry name" value="RNA-binding domain, RBD"/>
    <property type="match status" value="1"/>
</dbReference>
<dbReference type="AlphaFoldDB" id="A0A813XVQ4"/>